<reference evidence="7" key="1">
    <citation type="submission" date="2022-06" db="EMBL/GenBank/DDBJ databases">
        <authorList>
            <consortium name="SYNGENTA / RWTH Aachen University"/>
        </authorList>
    </citation>
    <scope>NUCLEOTIDE SEQUENCE</scope>
</reference>
<dbReference type="InterPro" id="IPR004853">
    <property type="entry name" value="Sugar_P_trans_dom"/>
</dbReference>
<keyword evidence="3 5" id="KW-1133">Transmembrane helix</keyword>
<dbReference type="PANTHER" id="PTHR11132">
    <property type="entry name" value="SOLUTE CARRIER FAMILY 35"/>
    <property type="match status" value="1"/>
</dbReference>
<dbReference type="EMBL" id="CALTRL010004055">
    <property type="protein sequence ID" value="CAH7682391.1"/>
    <property type="molecule type" value="Genomic_DNA"/>
</dbReference>
<dbReference type="GO" id="GO:0016020">
    <property type="term" value="C:membrane"/>
    <property type="evidence" value="ECO:0007669"/>
    <property type="project" value="UniProtKB-SubCell"/>
</dbReference>
<dbReference type="AlphaFoldDB" id="A0AAV0B7P9"/>
<evidence type="ECO:0000256" key="5">
    <source>
        <dbReference type="SAM" id="Phobius"/>
    </source>
</evidence>
<feature type="transmembrane region" description="Helical" evidence="5">
    <location>
        <begin position="191"/>
        <end position="211"/>
    </location>
</feature>
<dbReference type="InterPro" id="IPR050186">
    <property type="entry name" value="TPT_transporter"/>
</dbReference>
<evidence type="ECO:0000256" key="4">
    <source>
        <dbReference type="ARBA" id="ARBA00023136"/>
    </source>
</evidence>
<sequence length="274" mass="30774">VILNRFKCAVTCTIKQFGLVAIWSGLFVYLRDGIRRPTKSGLRGTMIISIFLIAGHVFSIIAIARIPVTTVRTIKALLLLYTEIAFAGLFGGWIRFLCAFGSMIVFVSQSIFERAILPSSSSLSSQKHKQPISSSSSCNQIDKLNPLFSSSVLVFFLMILLWIWFGPRVILFSLELIDLVPSSSEHNPDGLSIYFTTNSTVSFVQCILAFTISSQTSLVMYSIESLIKWVVLIVILIAWFQQNFSSIQFFGIILSFFGLYIYNQTELEIDRGEK</sequence>
<comment type="subcellular location">
    <subcellularLocation>
        <location evidence="1">Membrane</location>
        <topology evidence="1">Multi-pass membrane protein</topology>
    </subcellularLocation>
</comment>
<feature type="non-terminal residue" evidence="7">
    <location>
        <position position="1"/>
    </location>
</feature>
<evidence type="ECO:0000256" key="3">
    <source>
        <dbReference type="ARBA" id="ARBA00022989"/>
    </source>
</evidence>
<keyword evidence="4 5" id="KW-0472">Membrane</keyword>
<evidence type="ECO:0000256" key="2">
    <source>
        <dbReference type="ARBA" id="ARBA00022692"/>
    </source>
</evidence>
<proteinExistence type="predicted"/>
<organism evidence="7 8">
    <name type="scientific">Phakopsora pachyrhizi</name>
    <name type="common">Asian soybean rust disease fungus</name>
    <dbReference type="NCBI Taxonomy" id="170000"/>
    <lineage>
        <taxon>Eukaryota</taxon>
        <taxon>Fungi</taxon>
        <taxon>Dikarya</taxon>
        <taxon>Basidiomycota</taxon>
        <taxon>Pucciniomycotina</taxon>
        <taxon>Pucciniomycetes</taxon>
        <taxon>Pucciniales</taxon>
        <taxon>Phakopsoraceae</taxon>
        <taxon>Phakopsora</taxon>
    </lineage>
</organism>
<protein>
    <recommendedName>
        <fullName evidence="6">Sugar phosphate transporter domain-containing protein</fullName>
    </recommendedName>
</protein>
<evidence type="ECO:0000259" key="6">
    <source>
        <dbReference type="Pfam" id="PF03151"/>
    </source>
</evidence>
<keyword evidence="2 5" id="KW-0812">Transmembrane</keyword>
<feature type="transmembrane region" description="Helical" evidence="5">
    <location>
        <begin position="246"/>
        <end position="262"/>
    </location>
</feature>
<feature type="transmembrane region" description="Helical" evidence="5">
    <location>
        <begin position="218"/>
        <end position="240"/>
    </location>
</feature>
<feature type="transmembrane region" description="Helical" evidence="5">
    <location>
        <begin position="84"/>
        <end position="107"/>
    </location>
</feature>
<name>A0AAV0B7P9_PHAPC</name>
<dbReference type="Pfam" id="PF03151">
    <property type="entry name" value="TPT"/>
    <property type="match status" value="1"/>
</dbReference>
<dbReference type="Proteomes" id="UP001153365">
    <property type="component" value="Unassembled WGS sequence"/>
</dbReference>
<evidence type="ECO:0000313" key="7">
    <source>
        <dbReference type="EMBL" id="CAH7682391.1"/>
    </source>
</evidence>
<evidence type="ECO:0000256" key="1">
    <source>
        <dbReference type="ARBA" id="ARBA00004141"/>
    </source>
</evidence>
<comment type="caution">
    <text evidence="7">The sequence shown here is derived from an EMBL/GenBank/DDBJ whole genome shotgun (WGS) entry which is preliminary data.</text>
</comment>
<feature type="domain" description="Sugar phosphate transporter" evidence="6">
    <location>
        <begin position="83"/>
        <end position="263"/>
    </location>
</feature>
<feature type="transmembrane region" description="Helical" evidence="5">
    <location>
        <begin position="152"/>
        <end position="171"/>
    </location>
</feature>
<gene>
    <name evidence="7" type="ORF">PPACK8108_LOCUS15290</name>
</gene>
<accession>A0AAV0B7P9</accession>
<feature type="non-terminal residue" evidence="7">
    <location>
        <position position="274"/>
    </location>
</feature>
<feature type="transmembrane region" description="Helical" evidence="5">
    <location>
        <begin position="42"/>
        <end position="64"/>
    </location>
</feature>
<evidence type="ECO:0000313" key="8">
    <source>
        <dbReference type="Proteomes" id="UP001153365"/>
    </source>
</evidence>
<keyword evidence="8" id="KW-1185">Reference proteome</keyword>